<dbReference type="GO" id="GO:0003700">
    <property type="term" value="F:DNA-binding transcription factor activity"/>
    <property type="evidence" value="ECO:0007669"/>
    <property type="project" value="TreeGrafter"/>
</dbReference>
<dbReference type="EMBL" id="SOAM01000001">
    <property type="protein sequence ID" value="TDS80311.1"/>
    <property type="molecule type" value="Genomic_DNA"/>
</dbReference>
<dbReference type="InterPro" id="IPR009057">
    <property type="entry name" value="Homeodomain-like_sf"/>
</dbReference>
<organism evidence="6 7">
    <name type="scientific">Amnibacterium kyonggiense</name>
    <dbReference type="NCBI Taxonomy" id="595671"/>
    <lineage>
        <taxon>Bacteria</taxon>
        <taxon>Bacillati</taxon>
        <taxon>Actinomycetota</taxon>
        <taxon>Actinomycetes</taxon>
        <taxon>Micrococcales</taxon>
        <taxon>Microbacteriaceae</taxon>
        <taxon>Amnibacterium</taxon>
    </lineage>
</organism>
<dbReference type="AlphaFoldDB" id="A0A4R7FR86"/>
<dbReference type="InterPro" id="IPR001647">
    <property type="entry name" value="HTH_TetR"/>
</dbReference>
<reference evidence="6 7" key="1">
    <citation type="submission" date="2019-03" db="EMBL/GenBank/DDBJ databases">
        <title>Genomic Encyclopedia of Archaeal and Bacterial Type Strains, Phase II (KMG-II): from individual species to whole genera.</title>
        <authorList>
            <person name="Goeker M."/>
        </authorList>
    </citation>
    <scope>NUCLEOTIDE SEQUENCE [LARGE SCALE GENOMIC DNA]</scope>
    <source>
        <strain evidence="6 7">DSM 24782</strain>
    </source>
</reference>
<protein>
    <submittedName>
        <fullName evidence="6">TetR family transcriptional regulator</fullName>
    </submittedName>
</protein>
<accession>A0A4R7FR86</accession>
<dbReference type="PANTHER" id="PTHR30055:SF234">
    <property type="entry name" value="HTH-TYPE TRANSCRIPTIONAL REGULATOR BETI"/>
    <property type="match status" value="1"/>
</dbReference>
<dbReference type="InterPro" id="IPR050109">
    <property type="entry name" value="HTH-type_TetR-like_transc_reg"/>
</dbReference>
<dbReference type="Pfam" id="PF00440">
    <property type="entry name" value="TetR_N"/>
    <property type="match status" value="1"/>
</dbReference>
<dbReference type="Gene3D" id="1.10.357.10">
    <property type="entry name" value="Tetracycline Repressor, domain 2"/>
    <property type="match status" value="1"/>
</dbReference>
<evidence type="ECO:0000313" key="6">
    <source>
        <dbReference type="EMBL" id="TDS80311.1"/>
    </source>
</evidence>
<dbReference type="GO" id="GO:0000976">
    <property type="term" value="F:transcription cis-regulatory region binding"/>
    <property type="evidence" value="ECO:0007669"/>
    <property type="project" value="TreeGrafter"/>
</dbReference>
<evidence type="ECO:0000313" key="7">
    <source>
        <dbReference type="Proteomes" id="UP000295344"/>
    </source>
</evidence>
<dbReference type="PANTHER" id="PTHR30055">
    <property type="entry name" value="HTH-TYPE TRANSCRIPTIONAL REGULATOR RUTR"/>
    <property type="match status" value="1"/>
</dbReference>
<comment type="caution">
    <text evidence="6">The sequence shown here is derived from an EMBL/GenBank/DDBJ whole genome shotgun (WGS) entry which is preliminary data.</text>
</comment>
<keyword evidence="2 4" id="KW-0238">DNA-binding</keyword>
<evidence type="ECO:0000256" key="1">
    <source>
        <dbReference type="ARBA" id="ARBA00023015"/>
    </source>
</evidence>
<evidence type="ECO:0000256" key="4">
    <source>
        <dbReference type="PROSITE-ProRule" id="PRU00335"/>
    </source>
</evidence>
<dbReference type="Proteomes" id="UP000295344">
    <property type="component" value="Unassembled WGS sequence"/>
</dbReference>
<feature type="domain" description="HTH tetR-type" evidence="5">
    <location>
        <begin position="1"/>
        <end position="46"/>
    </location>
</feature>
<sequence length="173" mass="19174">MLGRRPNAGMNDIAEATGVVRRTVYGHFPTRADLIRAIAQTAASKLLDALHRSTAEPADPAEAWARYVTRIWPVIDRYRVLLELRRSEYGDEIHDLLAPVDTALADLVREGQASGAFTRHLPAETLGRIAQWIVFTLASEEHAAYGDDTAATTSLLVLGVPEQRARRIVHRAR</sequence>
<dbReference type="SUPFAM" id="SSF46689">
    <property type="entry name" value="Homeodomain-like"/>
    <property type="match status" value="1"/>
</dbReference>
<evidence type="ECO:0000256" key="2">
    <source>
        <dbReference type="ARBA" id="ARBA00023125"/>
    </source>
</evidence>
<dbReference type="SUPFAM" id="SSF48498">
    <property type="entry name" value="Tetracyclin repressor-like, C-terminal domain"/>
    <property type="match status" value="1"/>
</dbReference>
<gene>
    <name evidence="6" type="ORF">CLV52_0868</name>
</gene>
<keyword evidence="1" id="KW-0805">Transcription regulation</keyword>
<keyword evidence="7" id="KW-1185">Reference proteome</keyword>
<keyword evidence="3" id="KW-0804">Transcription</keyword>
<feature type="DNA-binding region" description="H-T-H motif" evidence="4">
    <location>
        <begin position="9"/>
        <end position="28"/>
    </location>
</feature>
<evidence type="ECO:0000256" key="3">
    <source>
        <dbReference type="ARBA" id="ARBA00023163"/>
    </source>
</evidence>
<evidence type="ECO:0000259" key="5">
    <source>
        <dbReference type="PROSITE" id="PS50977"/>
    </source>
</evidence>
<dbReference type="PROSITE" id="PS50977">
    <property type="entry name" value="HTH_TETR_2"/>
    <property type="match status" value="1"/>
</dbReference>
<dbReference type="InterPro" id="IPR036271">
    <property type="entry name" value="Tet_transcr_reg_TetR-rel_C_sf"/>
</dbReference>
<name>A0A4R7FR86_9MICO</name>
<proteinExistence type="predicted"/>